<evidence type="ECO:0000256" key="2">
    <source>
        <dbReference type="ARBA" id="ARBA00022723"/>
    </source>
</evidence>
<evidence type="ECO:0000313" key="8">
    <source>
        <dbReference type="Proteomes" id="UP001043456"/>
    </source>
</evidence>
<dbReference type="SUPFAM" id="SSF51316">
    <property type="entry name" value="Mss4-like"/>
    <property type="match status" value="1"/>
</dbReference>
<evidence type="ECO:0000256" key="3">
    <source>
        <dbReference type="ARBA" id="ARBA00022833"/>
    </source>
</evidence>
<keyword evidence="4" id="KW-0456">Lyase</keyword>
<dbReference type="PANTHER" id="PTHR33337:SF33">
    <property type="entry name" value="CENP-V_GFA DOMAIN-CONTAINING PROTEIN"/>
    <property type="match status" value="1"/>
</dbReference>
<dbReference type="Gene3D" id="3.90.1590.10">
    <property type="entry name" value="glutathione-dependent formaldehyde- activating enzyme (gfa)"/>
    <property type="match status" value="1"/>
</dbReference>
<dbReference type="PANTHER" id="PTHR33337">
    <property type="entry name" value="GFA DOMAIN-CONTAINING PROTEIN"/>
    <property type="match status" value="1"/>
</dbReference>
<dbReference type="AlphaFoldDB" id="A0A9P3BNR9"/>
<proteinExistence type="inferred from homology"/>
<feature type="domain" description="CENP-V/GFA" evidence="6">
    <location>
        <begin position="2"/>
        <end position="51"/>
    </location>
</feature>
<dbReference type="InterPro" id="IPR011057">
    <property type="entry name" value="Mss4-like_sf"/>
</dbReference>
<protein>
    <recommendedName>
        <fullName evidence="6">CENP-V/GFA domain-containing protein</fullName>
    </recommendedName>
</protein>
<dbReference type="EMBL" id="BHVY01000008">
    <property type="protein sequence ID" value="GIJ91728.1"/>
    <property type="molecule type" value="Genomic_DNA"/>
</dbReference>
<reference evidence="7 8" key="1">
    <citation type="submission" date="2018-10" db="EMBL/GenBank/DDBJ databases">
        <title>Pan-genome distribution and transcriptional activeness of fungal secondary metabolism genes in Aspergillus section Fumigati.</title>
        <authorList>
            <person name="Takahashi H."/>
            <person name="Umemura M."/>
            <person name="Ninomiya A."/>
            <person name="Kusuya Y."/>
            <person name="Urayama S."/>
            <person name="Shimizu M."/>
            <person name="Watanabe A."/>
            <person name="Kamei K."/>
            <person name="Yaguchi T."/>
            <person name="Hagiwara D."/>
        </authorList>
    </citation>
    <scope>NUCLEOTIDE SEQUENCE [LARGE SCALE GENOMIC DNA]</scope>
    <source>
        <strain evidence="7 8">IFM 55266</strain>
    </source>
</reference>
<accession>A0A9P3BNR9</accession>
<dbReference type="GO" id="GO:0046872">
    <property type="term" value="F:metal ion binding"/>
    <property type="evidence" value="ECO:0007669"/>
    <property type="project" value="UniProtKB-KW"/>
</dbReference>
<keyword evidence="3" id="KW-0862">Zinc</keyword>
<sequence length="191" mass="21308">MEGGCACGLIRYRLESHPLIVNCCHCTSCQRETGTAFAMNAVIESTLVTLLPSAHPTVPASAEGPAKPARPAPAIPHENQTVEPEMIPTPSESGRGQKIARCPQCYVAVWSNYGGLGPYCRYVRVGTLDEAWRVAPDAHIYTASKRDFVRLDDRVPQFRGYYRREEVWSEESLERWAAIWPEIVKYKEGLA</sequence>
<evidence type="ECO:0000256" key="5">
    <source>
        <dbReference type="SAM" id="MobiDB-lite"/>
    </source>
</evidence>
<comment type="similarity">
    <text evidence="1">Belongs to the Gfa family.</text>
</comment>
<dbReference type="OrthoDB" id="406544at2759"/>
<feature type="domain" description="CENP-V/GFA" evidence="6">
    <location>
        <begin position="84"/>
        <end position="143"/>
    </location>
</feature>
<dbReference type="InterPro" id="IPR006913">
    <property type="entry name" value="CENP-V/GFA"/>
</dbReference>
<dbReference type="GeneID" id="67009310"/>
<dbReference type="Proteomes" id="UP001043456">
    <property type="component" value="Unassembled WGS sequence"/>
</dbReference>
<evidence type="ECO:0000259" key="6">
    <source>
        <dbReference type="Pfam" id="PF04828"/>
    </source>
</evidence>
<evidence type="ECO:0000256" key="1">
    <source>
        <dbReference type="ARBA" id="ARBA00005495"/>
    </source>
</evidence>
<organism evidence="7 8">
    <name type="scientific">Aspergillus pseudoviridinutans</name>
    <dbReference type="NCBI Taxonomy" id="1517512"/>
    <lineage>
        <taxon>Eukaryota</taxon>
        <taxon>Fungi</taxon>
        <taxon>Dikarya</taxon>
        <taxon>Ascomycota</taxon>
        <taxon>Pezizomycotina</taxon>
        <taxon>Eurotiomycetes</taxon>
        <taxon>Eurotiomycetidae</taxon>
        <taxon>Eurotiales</taxon>
        <taxon>Aspergillaceae</taxon>
        <taxon>Aspergillus</taxon>
        <taxon>Aspergillus subgen. Fumigati</taxon>
    </lineage>
</organism>
<comment type="caution">
    <text evidence="7">The sequence shown here is derived from an EMBL/GenBank/DDBJ whole genome shotgun (WGS) entry which is preliminary data.</text>
</comment>
<evidence type="ECO:0000313" key="7">
    <source>
        <dbReference type="EMBL" id="GIJ91728.1"/>
    </source>
</evidence>
<feature type="region of interest" description="Disordered" evidence="5">
    <location>
        <begin position="58"/>
        <end position="95"/>
    </location>
</feature>
<name>A0A9P3BNR9_9EURO</name>
<dbReference type="GO" id="GO:0016846">
    <property type="term" value="F:carbon-sulfur lyase activity"/>
    <property type="evidence" value="ECO:0007669"/>
    <property type="project" value="InterPro"/>
</dbReference>
<dbReference type="RefSeq" id="XP_043162474.1">
    <property type="nucleotide sequence ID" value="XM_043306539.1"/>
</dbReference>
<gene>
    <name evidence="7" type="ORF">Asppvi_010700</name>
</gene>
<keyword evidence="2" id="KW-0479">Metal-binding</keyword>
<evidence type="ECO:0000256" key="4">
    <source>
        <dbReference type="ARBA" id="ARBA00023239"/>
    </source>
</evidence>
<keyword evidence="8" id="KW-1185">Reference proteome</keyword>
<dbReference type="Pfam" id="PF04828">
    <property type="entry name" value="GFA"/>
    <property type="match status" value="2"/>
</dbReference>